<keyword evidence="3 7" id="KW-0694">RNA-binding</keyword>
<evidence type="ECO:0000256" key="2">
    <source>
        <dbReference type="ARBA" id="ARBA00022730"/>
    </source>
</evidence>
<evidence type="ECO:0000256" key="6">
    <source>
        <dbReference type="ARBA" id="ARBA00035254"/>
    </source>
</evidence>
<comment type="subunit">
    <text evidence="7">Part of the 30S ribosomal subunit. Contacts protein S5. The interaction surface between S4 and S5 is involved in control of translational fidelity.</text>
</comment>
<dbReference type="PROSITE" id="PS50889">
    <property type="entry name" value="S4"/>
    <property type="match status" value="1"/>
</dbReference>
<proteinExistence type="inferred from homology"/>
<feature type="region of interest" description="Disordered" evidence="9">
    <location>
        <begin position="35"/>
        <end position="56"/>
    </location>
</feature>
<evidence type="ECO:0000256" key="1">
    <source>
        <dbReference type="ARBA" id="ARBA00007465"/>
    </source>
</evidence>
<dbReference type="PATRIC" id="fig|1618337.4.peg.956"/>
<dbReference type="HAMAP" id="MF_01306_B">
    <property type="entry name" value="Ribosomal_uS4_B"/>
    <property type="match status" value="1"/>
</dbReference>
<dbReference type="SUPFAM" id="SSF55174">
    <property type="entry name" value="Alpha-L RNA-binding motif"/>
    <property type="match status" value="1"/>
</dbReference>
<dbReference type="PROSITE" id="PS00632">
    <property type="entry name" value="RIBOSOMAL_S4"/>
    <property type="match status" value="1"/>
</dbReference>
<feature type="domain" description="Small ribosomal subunit protein uS4 N-terminal" evidence="11">
    <location>
        <begin position="1"/>
        <end position="100"/>
    </location>
</feature>
<evidence type="ECO:0000256" key="9">
    <source>
        <dbReference type="SAM" id="MobiDB-lite"/>
    </source>
</evidence>
<evidence type="ECO:0000256" key="4">
    <source>
        <dbReference type="ARBA" id="ARBA00022980"/>
    </source>
</evidence>
<organism evidence="12 13">
    <name type="scientific">Berkelbacteria bacterium GW2011_GWE1_39_12</name>
    <dbReference type="NCBI Taxonomy" id="1618337"/>
    <lineage>
        <taxon>Bacteria</taxon>
        <taxon>Candidatus Berkelbacteria</taxon>
    </lineage>
</organism>
<protein>
    <recommendedName>
        <fullName evidence="6 7">Small ribosomal subunit protein uS4</fullName>
    </recommendedName>
</protein>
<dbReference type="Gene3D" id="1.10.1050.10">
    <property type="entry name" value="Ribosomal Protein S4 Delta 41, Chain A, domain 1"/>
    <property type="match status" value="1"/>
</dbReference>
<dbReference type="GO" id="GO:0015935">
    <property type="term" value="C:small ribosomal subunit"/>
    <property type="evidence" value="ECO:0007669"/>
    <property type="project" value="InterPro"/>
</dbReference>
<dbReference type="InterPro" id="IPR018079">
    <property type="entry name" value="Ribosomal_uS4_CS"/>
</dbReference>
<dbReference type="GO" id="GO:0003735">
    <property type="term" value="F:structural constituent of ribosome"/>
    <property type="evidence" value="ECO:0007669"/>
    <property type="project" value="InterPro"/>
</dbReference>
<comment type="similarity">
    <text evidence="1 7 8">Belongs to the universal ribosomal protein uS4 family.</text>
</comment>
<dbReference type="Gene3D" id="3.10.290.10">
    <property type="entry name" value="RNA-binding S4 domain"/>
    <property type="match status" value="1"/>
</dbReference>
<dbReference type="InterPro" id="IPR022801">
    <property type="entry name" value="Ribosomal_uS4"/>
</dbReference>
<evidence type="ECO:0000256" key="3">
    <source>
        <dbReference type="ARBA" id="ARBA00022884"/>
    </source>
</evidence>
<dbReference type="Pfam" id="PF01479">
    <property type="entry name" value="S4"/>
    <property type="match status" value="1"/>
</dbReference>
<dbReference type="InterPro" id="IPR005709">
    <property type="entry name" value="Ribosomal_uS4_bac-type"/>
</dbReference>
<dbReference type="InterPro" id="IPR036986">
    <property type="entry name" value="S4_RNA-bd_sf"/>
</dbReference>
<evidence type="ECO:0000256" key="5">
    <source>
        <dbReference type="ARBA" id="ARBA00023274"/>
    </source>
</evidence>
<dbReference type="CDD" id="cd00165">
    <property type="entry name" value="S4"/>
    <property type="match status" value="1"/>
</dbReference>
<gene>
    <name evidence="7" type="primary">rpsD</name>
    <name evidence="12" type="ORF">UT28_C0001G0965</name>
</gene>
<dbReference type="AlphaFoldDB" id="A0A0G4B701"/>
<dbReference type="KEGG" id="bbgw:UT28_C0001G0965"/>
<evidence type="ECO:0000256" key="8">
    <source>
        <dbReference type="RuleBase" id="RU003699"/>
    </source>
</evidence>
<dbReference type="GO" id="GO:0019843">
    <property type="term" value="F:rRNA binding"/>
    <property type="evidence" value="ECO:0007669"/>
    <property type="project" value="UniProtKB-UniRule"/>
</dbReference>
<dbReference type="NCBIfam" id="NF003717">
    <property type="entry name" value="PRK05327.1"/>
    <property type="match status" value="1"/>
</dbReference>
<accession>A0A0G4B701</accession>
<dbReference type="Proteomes" id="UP000035648">
    <property type="component" value="Chromosome"/>
</dbReference>
<dbReference type="SMART" id="SM01390">
    <property type="entry name" value="Ribosomal_S4"/>
    <property type="match status" value="1"/>
</dbReference>
<dbReference type="NCBIfam" id="TIGR01017">
    <property type="entry name" value="rpsD_bact"/>
    <property type="match status" value="1"/>
</dbReference>
<keyword evidence="2 7" id="KW-0699">rRNA-binding</keyword>
<dbReference type="EMBL" id="CP011213">
    <property type="protein sequence ID" value="AKM82742.1"/>
    <property type="molecule type" value="Genomic_DNA"/>
</dbReference>
<evidence type="ECO:0000313" key="13">
    <source>
        <dbReference type="Proteomes" id="UP000035648"/>
    </source>
</evidence>
<evidence type="ECO:0000259" key="11">
    <source>
        <dbReference type="SMART" id="SM01390"/>
    </source>
</evidence>
<evidence type="ECO:0000256" key="7">
    <source>
        <dbReference type="HAMAP-Rule" id="MF_01306"/>
    </source>
</evidence>
<dbReference type="InterPro" id="IPR001912">
    <property type="entry name" value="Ribosomal_uS4_N"/>
</dbReference>
<reference evidence="12 13" key="1">
    <citation type="journal article" date="2015" name="Nature">
        <title>rRNA introns, odd ribosomes, and small enigmatic genomes across a large radiation of phyla.</title>
        <authorList>
            <person name="Brown C.T."/>
            <person name="Hug L.A."/>
            <person name="Thomas B.C."/>
            <person name="Sharon I."/>
            <person name="Castelle C.J."/>
            <person name="Singh A."/>
            <person name="Wilkins M.J."/>
            <person name="Williams K.H."/>
            <person name="Banfield J.F."/>
        </authorList>
    </citation>
    <scope>NUCLEOTIDE SEQUENCE [LARGE SCALE GENOMIC DNA]</scope>
</reference>
<feature type="domain" description="RNA-binding S4" evidence="10">
    <location>
        <begin position="101"/>
        <end position="161"/>
    </location>
</feature>
<sequence>MAGNACRECRKFGEKLFVKGERCVGPGCALTRRVNAPGTSGSAKAGQSRRRKKSEYGIQLQEKQKAKFTYGMRERQFRAVYEKAVRVGGVTGEVMLQNLERRLDNILYRAGLASSRPQARQMVGHGHVKINDKLADIPSMLVNIKDVITLTKPELADDKNKVVAPAWMKVNKMQVEIKAFPRREEIETPVDEQLIVEYYSR</sequence>
<keyword evidence="4 7" id="KW-0689">Ribosomal protein</keyword>
<dbReference type="PANTHER" id="PTHR11831">
    <property type="entry name" value="30S 40S RIBOSOMAL PROTEIN"/>
    <property type="match status" value="1"/>
</dbReference>
<dbReference type="PANTHER" id="PTHR11831:SF4">
    <property type="entry name" value="SMALL RIBOSOMAL SUBUNIT PROTEIN US4M"/>
    <property type="match status" value="1"/>
</dbReference>
<dbReference type="Pfam" id="PF00163">
    <property type="entry name" value="Ribosomal_S4"/>
    <property type="match status" value="1"/>
</dbReference>
<dbReference type="InterPro" id="IPR002942">
    <property type="entry name" value="S4_RNA-bd"/>
</dbReference>
<name>A0A0G4B701_9BACT</name>
<evidence type="ECO:0000313" key="12">
    <source>
        <dbReference type="EMBL" id="AKM82742.1"/>
    </source>
</evidence>
<evidence type="ECO:0000259" key="10">
    <source>
        <dbReference type="SMART" id="SM00363"/>
    </source>
</evidence>
<dbReference type="GO" id="GO:0006412">
    <property type="term" value="P:translation"/>
    <property type="evidence" value="ECO:0007669"/>
    <property type="project" value="UniProtKB-UniRule"/>
</dbReference>
<comment type="function">
    <text evidence="7">One of the primary rRNA binding proteins, it binds directly to 16S rRNA where it nucleates assembly of the body of the 30S subunit.</text>
</comment>
<dbReference type="SMART" id="SM00363">
    <property type="entry name" value="S4"/>
    <property type="match status" value="1"/>
</dbReference>
<comment type="function">
    <text evidence="7">With S5 and S12 plays an important role in translational accuracy.</text>
</comment>
<dbReference type="STRING" id="1618337.UT28_C0001G0965"/>
<keyword evidence="5 7" id="KW-0687">Ribonucleoprotein</keyword>
<dbReference type="GO" id="GO:0042274">
    <property type="term" value="P:ribosomal small subunit biogenesis"/>
    <property type="evidence" value="ECO:0007669"/>
    <property type="project" value="TreeGrafter"/>
</dbReference>